<dbReference type="EMBL" id="JAIZAY010000015">
    <property type="protein sequence ID" value="KAJ8028696.1"/>
    <property type="molecule type" value="Genomic_DNA"/>
</dbReference>
<name>A0A9Q1H1L5_HOLLE</name>
<accession>A0A9Q1H1L5</accession>
<organism evidence="1 2">
    <name type="scientific">Holothuria leucospilota</name>
    <name type="common">Black long sea cucumber</name>
    <name type="synonym">Mertensiothuria leucospilota</name>
    <dbReference type="NCBI Taxonomy" id="206669"/>
    <lineage>
        <taxon>Eukaryota</taxon>
        <taxon>Metazoa</taxon>
        <taxon>Echinodermata</taxon>
        <taxon>Eleutherozoa</taxon>
        <taxon>Echinozoa</taxon>
        <taxon>Holothuroidea</taxon>
        <taxon>Aspidochirotacea</taxon>
        <taxon>Aspidochirotida</taxon>
        <taxon>Holothuriidae</taxon>
        <taxon>Holothuria</taxon>
    </lineage>
</organism>
<sequence>MTSFLELLLQMFIETFIIWIWEWIQGEKEEDRTNEENEERTNRNRSLRKIMAHRRRCNEKKLLNKQLKLLISFVTKIQQRANSDSSLTFKRIQRRTG</sequence>
<reference evidence="1" key="1">
    <citation type="submission" date="2021-10" db="EMBL/GenBank/DDBJ databases">
        <title>Tropical sea cucumber genome reveals ecological adaptation and Cuvierian tubules defense mechanism.</title>
        <authorList>
            <person name="Chen T."/>
        </authorList>
    </citation>
    <scope>NUCLEOTIDE SEQUENCE</scope>
    <source>
        <strain evidence="1">Nanhai2018</strain>
        <tissue evidence="1">Muscle</tissue>
    </source>
</reference>
<gene>
    <name evidence="1" type="ORF">HOLleu_31006</name>
</gene>
<evidence type="ECO:0000313" key="1">
    <source>
        <dbReference type="EMBL" id="KAJ8028696.1"/>
    </source>
</evidence>
<proteinExistence type="predicted"/>
<keyword evidence="2" id="KW-1185">Reference proteome</keyword>
<protein>
    <submittedName>
        <fullName evidence="1">Uncharacterized protein</fullName>
    </submittedName>
</protein>
<dbReference type="Proteomes" id="UP001152320">
    <property type="component" value="Chromosome 15"/>
</dbReference>
<dbReference type="AlphaFoldDB" id="A0A9Q1H1L5"/>
<evidence type="ECO:0000313" key="2">
    <source>
        <dbReference type="Proteomes" id="UP001152320"/>
    </source>
</evidence>
<comment type="caution">
    <text evidence="1">The sequence shown here is derived from an EMBL/GenBank/DDBJ whole genome shotgun (WGS) entry which is preliminary data.</text>
</comment>